<proteinExistence type="predicted"/>
<accession>A0A093VBM9</accession>
<evidence type="ECO:0000259" key="2">
    <source>
        <dbReference type="Pfam" id="PF01965"/>
    </source>
</evidence>
<gene>
    <name evidence="3" type="ORF">GQ26_0091800</name>
</gene>
<reference evidence="3" key="1">
    <citation type="journal article" date="2014" name="PLoS Genet.">
        <title>Signature Gene Expression Reveals Novel Clues to the Molecular Mechanisms of Dimorphic Transition in Penicillium marneffei.</title>
        <authorList>
            <person name="Yang E."/>
            <person name="Wang G."/>
            <person name="Cai J."/>
            <person name="Woo P.C."/>
            <person name="Lau S.K."/>
            <person name="Yuen K.-Y."/>
            <person name="Chow W.-N."/>
            <person name="Lin X."/>
        </authorList>
    </citation>
    <scope>NUCLEOTIDE SEQUENCE [LARGE SCALE GENOMIC DNA]</scope>
    <source>
        <strain evidence="3">PM1</strain>
    </source>
</reference>
<feature type="domain" description="DJ-1/PfpI" evidence="2">
    <location>
        <begin position="73"/>
        <end position="198"/>
    </location>
</feature>
<dbReference type="InterPro" id="IPR029062">
    <property type="entry name" value="Class_I_gatase-like"/>
</dbReference>
<dbReference type="Pfam" id="PF01965">
    <property type="entry name" value="DJ-1_PfpI"/>
    <property type="match status" value="1"/>
</dbReference>
<dbReference type="HOGENOM" id="CLU_000445_44_8_1"/>
<dbReference type="InterPro" id="IPR052158">
    <property type="entry name" value="INH-QAR"/>
</dbReference>
<sequence>MSKELRVGVLFTGIVQLLDLAAVDIFGMTTPEYLTICGLPKETVNLARPLKLYYIGCPSATTLQTNNPSNVVQVTSTAGVCLTHTIDDKDVSPGNLDILVIPGPEPTTIPDEKTQEFVRAHNENKTTFLVICSGAFVTARSGIYGGRHVTGPRAFLPVLKKEFPTATWDDSVRVVQDGHLWTAGGITNGMDLVAAYLKATFPPSVAEIVCSMAEVGDRPLKYAASVN</sequence>
<feature type="chain" id="PRO_5001892788" evidence="1">
    <location>
        <begin position="24"/>
        <end position="227"/>
    </location>
</feature>
<dbReference type="AlphaFoldDB" id="A0A093VBM9"/>
<name>A0A093VBM9_TALMA</name>
<dbReference type="Gene3D" id="3.40.50.880">
    <property type="match status" value="1"/>
</dbReference>
<dbReference type="SUPFAM" id="SSF52317">
    <property type="entry name" value="Class I glutamine amidotransferase-like"/>
    <property type="match status" value="1"/>
</dbReference>
<keyword evidence="1" id="KW-0732">Signal</keyword>
<dbReference type="InterPro" id="IPR002818">
    <property type="entry name" value="DJ-1/PfpI"/>
</dbReference>
<dbReference type="PANTHER" id="PTHR43130">
    <property type="entry name" value="ARAC-FAMILY TRANSCRIPTIONAL REGULATOR"/>
    <property type="match status" value="1"/>
</dbReference>
<comment type="caution">
    <text evidence="3">The sequence shown here is derived from an EMBL/GenBank/DDBJ whole genome shotgun (WGS) entry which is preliminary data.</text>
</comment>
<dbReference type="PANTHER" id="PTHR43130:SF7">
    <property type="entry name" value="DJ-1_PFPI DOMAIN-CONTAINING PROTEIN"/>
    <property type="match status" value="1"/>
</dbReference>
<evidence type="ECO:0000313" key="3">
    <source>
        <dbReference type="EMBL" id="KFX49565.1"/>
    </source>
</evidence>
<evidence type="ECO:0000256" key="1">
    <source>
        <dbReference type="SAM" id="SignalP"/>
    </source>
</evidence>
<organism evidence="3">
    <name type="scientific">Talaromyces marneffei PM1</name>
    <dbReference type="NCBI Taxonomy" id="1077442"/>
    <lineage>
        <taxon>Eukaryota</taxon>
        <taxon>Fungi</taxon>
        <taxon>Dikarya</taxon>
        <taxon>Ascomycota</taxon>
        <taxon>Pezizomycotina</taxon>
        <taxon>Eurotiomycetes</taxon>
        <taxon>Eurotiomycetidae</taxon>
        <taxon>Eurotiales</taxon>
        <taxon>Trichocomaceae</taxon>
        <taxon>Talaromyces</taxon>
        <taxon>Talaromyces sect. Talaromyces</taxon>
    </lineage>
</organism>
<feature type="signal peptide" evidence="1">
    <location>
        <begin position="1"/>
        <end position="23"/>
    </location>
</feature>
<dbReference type="EMBL" id="JPOX01000009">
    <property type="protein sequence ID" value="KFX49565.1"/>
    <property type="molecule type" value="Genomic_DNA"/>
</dbReference>
<dbReference type="eggNOG" id="ENOG502SNXF">
    <property type="taxonomic scope" value="Eukaryota"/>
</dbReference>
<protein>
    <submittedName>
        <fullName evidence="3">Isonitrile hydratase</fullName>
    </submittedName>
</protein>